<organism evidence="1 2">
    <name type="scientific">Caulobacter endophyticus</name>
    <dbReference type="NCBI Taxonomy" id="2172652"/>
    <lineage>
        <taxon>Bacteria</taxon>
        <taxon>Pseudomonadati</taxon>
        <taxon>Pseudomonadota</taxon>
        <taxon>Alphaproteobacteria</taxon>
        <taxon>Caulobacterales</taxon>
        <taxon>Caulobacteraceae</taxon>
        <taxon>Caulobacter</taxon>
    </lineage>
</organism>
<accession>A0A2T9K4C9</accession>
<keyword evidence="2" id="KW-1185">Reference proteome</keyword>
<gene>
    <name evidence="1" type="ORF">DDF67_09590</name>
</gene>
<evidence type="ECO:0000313" key="2">
    <source>
        <dbReference type="Proteomes" id="UP000245073"/>
    </source>
</evidence>
<dbReference type="EMBL" id="QDKQ01000034">
    <property type="protein sequence ID" value="PVM90794.1"/>
    <property type="molecule type" value="Genomic_DNA"/>
</dbReference>
<dbReference type="Proteomes" id="UP000245073">
    <property type="component" value="Unassembled WGS sequence"/>
</dbReference>
<protein>
    <recommendedName>
        <fullName evidence="3">HNH endonuclease</fullName>
    </recommendedName>
</protein>
<reference evidence="1 2" key="1">
    <citation type="submission" date="2018-04" db="EMBL/GenBank/DDBJ databases">
        <title>The genome sequence of Caulobacter sp. 744.</title>
        <authorList>
            <person name="Gao J."/>
            <person name="Sun J."/>
        </authorList>
    </citation>
    <scope>NUCLEOTIDE SEQUENCE [LARGE SCALE GENOMIC DNA]</scope>
    <source>
        <strain evidence="1 2">774</strain>
    </source>
</reference>
<dbReference type="AlphaFoldDB" id="A0A2T9K4C9"/>
<sequence>MRVRQLRDFPLCAFCEREERVTPATVCDHVERHGGDEERFFAGPFQSLCKRCHDSTKQAEEAAERRRGPTPSLPLRG</sequence>
<dbReference type="OrthoDB" id="5292295at2"/>
<evidence type="ECO:0008006" key="3">
    <source>
        <dbReference type="Google" id="ProtNLM"/>
    </source>
</evidence>
<comment type="caution">
    <text evidence="1">The sequence shown here is derived from an EMBL/GenBank/DDBJ whole genome shotgun (WGS) entry which is preliminary data.</text>
</comment>
<evidence type="ECO:0000313" key="1">
    <source>
        <dbReference type="EMBL" id="PVM90794.1"/>
    </source>
</evidence>
<proteinExistence type="predicted"/>
<name>A0A2T9K4C9_9CAUL</name>